<sequence length="210" mass="22171">MRDSEALIEVLAKDMRPVDRVAPVWRRVMVWGPVALGLGFMATLMLHRFNTDWSAAHAAISVANVALSLTLGLAIFAASLSISVAGGRVRGKGWIVGGLAAWLVLAMVSMALSPRLISFQRGVGSYCFTFVLTAGAPMILVAIAALRRTRSLNPRRSLSVAGAGIAFMAFGLLGFCHPAEMSMTDFVAHLLAALVLGVGTVLAGRPLIRA</sequence>
<evidence type="ECO:0000313" key="2">
    <source>
        <dbReference type="EMBL" id="WCT79874.1"/>
    </source>
</evidence>
<dbReference type="Proteomes" id="UP001218231">
    <property type="component" value="Plasmid unnamed1"/>
</dbReference>
<accession>A0ABY7U6A3</accession>
<keyword evidence="1" id="KW-1133">Transmembrane helix</keyword>
<keyword evidence="1" id="KW-0472">Membrane</keyword>
<protein>
    <submittedName>
        <fullName evidence="2">NrsF family protein</fullName>
    </submittedName>
</protein>
<dbReference type="EMBL" id="CP117418">
    <property type="protein sequence ID" value="WCT79874.1"/>
    <property type="molecule type" value="Genomic_DNA"/>
</dbReference>
<keyword evidence="2" id="KW-0614">Plasmid</keyword>
<evidence type="ECO:0000256" key="1">
    <source>
        <dbReference type="SAM" id="Phobius"/>
    </source>
</evidence>
<feature type="transmembrane region" description="Helical" evidence="1">
    <location>
        <begin position="58"/>
        <end position="82"/>
    </location>
</feature>
<geneLocation type="plasmid" evidence="2 3">
    <name>unnamed1</name>
</geneLocation>
<name>A0ABY7U6A3_9SPHN</name>
<gene>
    <name evidence="2" type="ORF">PQ457_17580</name>
</gene>
<feature type="transmembrane region" description="Helical" evidence="1">
    <location>
        <begin position="28"/>
        <end position="46"/>
    </location>
</feature>
<feature type="transmembrane region" description="Helical" evidence="1">
    <location>
        <begin position="123"/>
        <end position="146"/>
    </location>
</feature>
<dbReference type="InterPro" id="IPR009495">
    <property type="entry name" value="NrsF"/>
</dbReference>
<dbReference type="Pfam" id="PF06532">
    <property type="entry name" value="NrsF"/>
    <property type="match status" value="1"/>
</dbReference>
<feature type="transmembrane region" description="Helical" evidence="1">
    <location>
        <begin position="158"/>
        <end position="175"/>
    </location>
</feature>
<feature type="transmembrane region" description="Helical" evidence="1">
    <location>
        <begin position="94"/>
        <end position="117"/>
    </location>
</feature>
<proteinExistence type="predicted"/>
<evidence type="ECO:0000313" key="3">
    <source>
        <dbReference type="Proteomes" id="UP001218231"/>
    </source>
</evidence>
<feature type="transmembrane region" description="Helical" evidence="1">
    <location>
        <begin position="187"/>
        <end position="208"/>
    </location>
</feature>
<dbReference type="RefSeq" id="WP_273620146.1">
    <property type="nucleotide sequence ID" value="NZ_CP117418.1"/>
</dbReference>
<reference evidence="2 3" key="1">
    <citation type="submission" date="2023-02" db="EMBL/GenBank/DDBJ databases">
        <title>Genome sequence of Novosphingobium humi KACC 19094.</title>
        <authorList>
            <person name="Kim S."/>
            <person name="Heo J."/>
            <person name="Kwon S.-W."/>
        </authorList>
    </citation>
    <scope>NUCLEOTIDE SEQUENCE [LARGE SCALE GENOMIC DNA]</scope>
    <source>
        <strain evidence="2 3">KACC 19094</strain>
        <plasmid evidence="2 3">unnamed1</plasmid>
    </source>
</reference>
<keyword evidence="1" id="KW-0812">Transmembrane</keyword>
<keyword evidence="3" id="KW-1185">Reference proteome</keyword>
<organism evidence="2 3">
    <name type="scientific">Novosphingobium humi</name>
    <dbReference type="NCBI Taxonomy" id="2282397"/>
    <lineage>
        <taxon>Bacteria</taxon>
        <taxon>Pseudomonadati</taxon>
        <taxon>Pseudomonadota</taxon>
        <taxon>Alphaproteobacteria</taxon>
        <taxon>Sphingomonadales</taxon>
        <taxon>Sphingomonadaceae</taxon>
        <taxon>Novosphingobium</taxon>
    </lineage>
</organism>